<protein>
    <submittedName>
        <fullName evidence="2">NmrA family NAD(P)-binding protein</fullName>
    </submittedName>
</protein>
<dbReference type="PANTHER" id="PTHR43162:SF1">
    <property type="entry name" value="PRESTALK A DIFFERENTIATION PROTEIN A"/>
    <property type="match status" value="1"/>
</dbReference>
<dbReference type="Proteomes" id="UP000547674">
    <property type="component" value="Unassembled WGS sequence"/>
</dbReference>
<dbReference type="InterPro" id="IPR051604">
    <property type="entry name" value="Ergot_Alk_Oxidoreductase"/>
</dbReference>
<evidence type="ECO:0000313" key="2">
    <source>
        <dbReference type="EMBL" id="NNF07696.1"/>
    </source>
</evidence>
<dbReference type="CDD" id="cd05231">
    <property type="entry name" value="NmrA_TMR_like_1_SDR_a"/>
    <property type="match status" value="1"/>
</dbReference>
<accession>A0A7Y2E9H2</accession>
<dbReference type="Pfam" id="PF05368">
    <property type="entry name" value="NmrA"/>
    <property type="match status" value="1"/>
</dbReference>
<feature type="domain" description="NmrA-like" evidence="1">
    <location>
        <begin position="2"/>
        <end position="239"/>
    </location>
</feature>
<gene>
    <name evidence="2" type="ORF">HKN21_13115</name>
</gene>
<dbReference type="PANTHER" id="PTHR43162">
    <property type="match status" value="1"/>
</dbReference>
<dbReference type="Gene3D" id="3.40.50.720">
    <property type="entry name" value="NAD(P)-binding Rossmann-like Domain"/>
    <property type="match status" value="1"/>
</dbReference>
<comment type="caution">
    <text evidence="2">The sequence shown here is derived from an EMBL/GenBank/DDBJ whole genome shotgun (WGS) entry which is preliminary data.</text>
</comment>
<dbReference type="InterPro" id="IPR008030">
    <property type="entry name" value="NmrA-like"/>
</dbReference>
<sequence length="293" mass="31021">MRIVVTAPTGNIGSRLSRSLLDAGAEVIVLARHPEKVKDLAVHGAQVCAGDLSNLSFVAESCVGANALFWLTPPNPHLEDLHAEQGGLGRVAAGAVRASRVQRVVNLSSVGAQLEEGTGPILGLRAVEALLDASPAAVTHLRPAFFMENFLFHLETINSMGSIFLPVDGSVSIPMVATQDIAMIAAKRLLDNGWSGRSVQGIHGPRDYSFDECADIISEVLGKPVKHVRVSPDQAREGMMGMGISSGTADLYIEMYDAINRGTLVVSEPRSDTTTTPTEFKDFVAATLVPALA</sequence>
<evidence type="ECO:0000313" key="3">
    <source>
        <dbReference type="Proteomes" id="UP000547674"/>
    </source>
</evidence>
<reference evidence="2 3" key="1">
    <citation type="submission" date="2020-03" db="EMBL/GenBank/DDBJ databases">
        <title>Metabolic flexibility allows generalist bacteria to become dominant in a frequently disturbed ecosystem.</title>
        <authorList>
            <person name="Chen Y.-J."/>
            <person name="Leung P.M."/>
            <person name="Bay S.K."/>
            <person name="Hugenholtz P."/>
            <person name="Kessler A.J."/>
            <person name="Shelley G."/>
            <person name="Waite D.W."/>
            <person name="Cook P.L."/>
            <person name="Greening C."/>
        </authorList>
    </citation>
    <scope>NUCLEOTIDE SEQUENCE [LARGE SCALE GENOMIC DNA]</scope>
    <source>
        <strain evidence="2">SS_bin_28</strain>
    </source>
</reference>
<dbReference type="SUPFAM" id="SSF51735">
    <property type="entry name" value="NAD(P)-binding Rossmann-fold domains"/>
    <property type="match status" value="1"/>
</dbReference>
<proteinExistence type="predicted"/>
<organism evidence="2 3">
    <name type="scientific">Eiseniibacteriota bacterium</name>
    <dbReference type="NCBI Taxonomy" id="2212470"/>
    <lineage>
        <taxon>Bacteria</taxon>
        <taxon>Candidatus Eiseniibacteriota</taxon>
    </lineage>
</organism>
<dbReference type="EMBL" id="JABDJR010000526">
    <property type="protein sequence ID" value="NNF07696.1"/>
    <property type="molecule type" value="Genomic_DNA"/>
</dbReference>
<dbReference type="Gene3D" id="3.90.25.10">
    <property type="entry name" value="UDP-galactose 4-epimerase, domain 1"/>
    <property type="match status" value="1"/>
</dbReference>
<evidence type="ECO:0000259" key="1">
    <source>
        <dbReference type="Pfam" id="PF05368"/>
    </source>
</evidence>
<name>A0A7Y2E9H2_UNCEI</name>
<dbReference type="AlphaFoldDB" id="A0A7Y2E9H2"/>
<dbReference type="InterPro" id="IPR036291">
    <property type="entry name" value="NAD(P)-bd_dom_sf"/>
</dbReference>